<evidence type="ECO:0000256" key="7">
    <source>
        <dbReference type="ARBA" id="ARBA00022801"/>
    </source>
</evidence>
<feature type="domain" description="Mannosidase Ig/CBM-like" evidence="15">
    <location>
        <begin position="682"/>
        <end position="765"/>
    </location>
</feature>
<dbReference type="AlphaFoldDB" id="A0A1Y2AH40"/>
<dbReference type="InParanoid" id="A0A1Y2AH40"/>
<reference evidence="17 18" key="1">
    <citation type="submission" date="2016-07" db="EMBL/GenBank/DDBJ databases">
        <title>Pervasive Adenine N6-methylation of Active Genes in Fungi.</title>
        <authorList>
            <consortium name="DOE Joint Genome Institute"/>
            <person name="Mondo S.J."/>
            <person name="Dannebaum R.O."/>
            <person name="Kuo R.C."/>
            <person name="Labutti K."/>
            <person name="Haridas S."/>
            <person name="Kuo A."/>
            <person name="Salamov A."/>
            <person name="Ahrendt S.R."/>
            <person name="Lipzen A."/>
            <person name="Sullivan W."/>
            <person name="Andreopoulos W.B."/>
            <person name="Clum A."/>
            <person name="Lindquist E."/>
            <person name="Daum C."/>
            <person name="Ramamoorthy G.K."/>
            <person name="Gryganskyi A."/>
            <person name="Culley D."/>
            <person name="Magnuson J.K."/>
            <person name="James T.Y."/>
            <person name="O'Malley M.A."/>
            <person name="Stajich J.E."/>
            <person name="Spatafora J.W."/>
            <person name="Visel A."/>
            <person name="Grigoriev I.V."/>
        </authorList>
    </citation>
    <scope>NUCLEOTIDE SEQUENCE [LARGE SCALE GENOMIC DNA]</scope>
    <source>
        <strain evidence="17 18">68-887.2</strain>
    </source>
</reference>
<dbReference type="GO" id="GO:0004567">
    <property type="term" value="F:beta-mannosidase activity"/>
    <property type="evidence" value="ECO:0007669"/>
    <property type="project" value="UniProtKB-EC"/>
</dbReference>
<protein>
    <recommendedName>
        <fullName evidence="11">Beta-mannosidase B</fullName>
        <ecNumber evidence="5">3.2.1.25</ecNumber>
    </recommendedName>
    <alternativeName>
        <fullName evidence="12">Mannanase B</fullName>
    </alternativeName>
</protein>
<comment type="subunit">
    <text evidence="4">Homodimer.</text>
</comment>
<name>A0A1Y2AH40_9TREE</name>
<evidence type="ECO:0000313" key="18">
    <source>
        <dbReference type="Proteomes" id="UP000193986"/>
    </source>
</evidence>
<dbReference type="Gene3D" id="2.60.120.260">
    <property type="entry name" value="Galactose-binding domain-like"/>
    <property type="match status" value="2"/>
</dbReference>
<evidence type="ECO:0000256" key="10">
    <source>
        <dbReference type="ARBA" id="ARBA00038429"/>
    </source>
</evidence>
<dbReference type="InterPro" id="IPR041625">
    <property type="entry name" value="Beta-mannosidase_Ig"/>
</dbReference>
<evidence type="ECO:0000256" key="3">
    <source>
        <dbReference type="ARBA" id="ARBA00004740"/>
    </source>
</evidence>
<evidence type="ECO:0000259" key="14">
    <source>
        <dbReference type="Pfam" id="PF17753"/>
    </source>
</evidence>
<evidence type="ECO:0000256" key="1">
    <source>
        <dbReference type="ARBA" id="ARBA00000829"/>
    </source>
</evidence>
<dbReference type="Pfam" id="PF17786">
    <property type="entry name" value="Mannosidase_ig"/>
    <property type="match status" value="1"/>
</dbReference>
<dbReference type="Gene3D" id="3.20.20.80">
    <property type="entry name" value="Glycosidases"/>
    <property type="match status" value="1"/>
</dbReference>
<dbReference type="InterPro" id="IPR054593">
    <property type="entry name" value="Beta-mannosidase-like_N2"/>
</dbReference>
<evidence type="ECO:0000259" key="16">
    <source>
        <dbReference type="Pfam" id="PF22666"/>
    </source>
</evidence>
<dbReference type="GO" id="GO:0005576">
    <property type="term" value="C:extracellular region"/>
    <property type="evidence" value="ECO:0007669"/>
    <property type="project" value="UniProtKB-SubCell"/>
</dbReference>
<dbReference type="Proteomes" id="UP000193986">
    <property type="component" value="Unassembled WGS sequence"/>
</dbReference>
<dbReference type="InterPro" id="IPR008979">
    <property type="entry name" value="Galactose-bd-like_sf"/>
</dbReference>
<evidence type="ECO:0000259" key="15">
    <source>
        <dbReference type="Pfam" id="PF17786"/>
    </source>
</evidence>
<evidence type="ECO:0000256" key="2">
    <source>
        <dbReference type="ARBA" id="ARBA00004613"/>
    </source>
</evidence>
<accession>A0A1Y2AH40</accession>
<dbReference type="UniPathway" id="UPA00280"/>
<evidence type="ECO:0000313" key="17">
    <source>
        <dbReference type="EMBL" id="ORY21893.1"/>
    </source>
</evidence>
<dbReference type="GO" id="GO:0006516">
    <property type="term" value="P:glycoprotein catabolic process"/>
    <property type="evidence" value="ECO:0007669"/>
    <property type="project" value="TreeGrafter"/>
</dbReference>
<dbReference type="EC" id="3.2.1.25" evidence="5"/>
<evidence type="ECO:0000256" key="4">
    <source>
        <dbReference type="ARBA" id="ARBA00011738"/>
    </source>
</evidence>
<organism evidence="17 18">
    <name type="scientific">Naematelia encephala</name>
    <dbReference type="NCBI Taxonomy" id="71784"/>
    <lineage>
        <taxon>Eukaryota</taxon>
        <taxon>Fungi</taxon>
        <taxon>Dikarya</taxon>
        <taxon>Basidiomycota</taxon>
        <taxon>Agaricomycotina</taxon>
        <taxon>Tremellomycetes</taxon>
        <taxon>Tremellales</taxon>
        <taxon>Naemateliaceae</taxon>
        <taxon>Naematelia</taxon>
    </lineage>
</organism>
<dbReference type="Pfam" id="PF00703">
    <property type="entry name" value="Glyco_hydro_2"/>
    <property type="match status" value="1"/>
</dbReference>
<comment type="catalytic activity">
    <reaction evidence="1">
        <text>Hydrolysis of terminal, non-reducing beta-D-mannose residues in beta-D-mannosides.</text>
        <dbReference type="EC" id="3.2.1.25"/>
    </reaction>
</comment>
<dbReference type="GO" id="GO:0005975">
    <property type="term" value="P:carbohydrate metabolic process"/>
    <property type="evidence" value="ECO:0007669"/>
    <property type="project" value="InterPro"/>
</dbReference>
<evidence type="ECO:0000256" key="12">
    <source>
        <dbReference type="ARBA" id="ARBA00041614"/>
    </source>
</evidence>
<evidence type="ECO:0000259" key="13">
    <source>
        <dbReference type="Pfam" id="PF00703"/>
    </source>
</evidence>
<dbReference type="InterPro" id="IPR050887">
    <property type="entry name" value="Beta-mannosidase_GH2"/>
</dbReference>
<sequence>MSLQVIKPTTWQYAESPVYEPHAVVPDLKGAEWTDCTQFPTEIHLELRAAGRIPDWNKGRAEHDVQWVAEKTWAFRSVISINVAKLNGLDKAELEFESLDTFATVFLVEVPVTSLKASNELLIVFRPPEPIANALGAQHGPFRGGSCNLGNRARMGIRKSQYHFRWDWGPELLCMGPDRPVYLRLYESRIQQVTTRARVDPKLQRSLVVDVELQGQAKKGKVTLTDAGGKVIKQAEIAESVSWDLGEDVELWWPVGHGAQPLYTVKVELFGQDGSVVDTLTRRVGFRRTILVEDPVEGEEGTSFCFEINNKRIFCGGINWIPIDNLLPTGTPERYRKWLELMVRGNQNMVRIWGGGVYEPDVFYDLCDELGLLVWQDFMFACGVYPVFPEFMASVKAEAEYNVARLGHHPSLAIFCGNNEDYQMVLQWDIKQSGDPLPARKIYEHLLPEVVERLTDPQVPYWRGSPYGGKGWDTADPTVGDVHQWEVWGGKEKPYQDYDIMGGRFVSEFGLPSLPSLKTINFWLDGDDTQAHPQSKLMQQHNKAGSHERRLAICMNENFRITADLESYAYLTRLMQSEGVGQAYVDWRRGFKGPGKELCSGALVWQLNDCWPVSSWAIIDYFFRPKAAYYSIKRAMAPVSLGLRRTVTKNRETDRPRSFYEYGAFQSRQVSLDIWAATSIASTTTRVVVSAVDLCSSWTATVYDQQVTLGANRSTELWSGECPAPPLEQAHDKTAPSGTVVVHVVLIDQDGQVIARQSNWPEPYKFLDLPDPALKVQVKGDQVHVSAQRPVKCVWLDVQGDDDADIVWSDNALDVMPGDTQVVKVDGLNGRKVTVAYLGKERASLV</sequence>
<keyword evidence="7 17" id="KW-0378">Hydrolase</keyword>
<evidence type="ECO:0000256" key="5">
    <source>
        <dbReference type="ARBA" id="ARBA00012754"/>
    </source>
</evidence>
<feature type="domain" description="Beta-mannosidase Ig-fold" evidence="14">
    <location>
        <begin position="769"/>
        <end position="827"/>
    </location>
</feature>
<comment type="pathway">
    <text evidence="3">Glycan metabolism; N-glycan degradation.</text>
</comment>
<dbReference type="InterPro" id="IPR006102">
    <property type="entry name" value="Ig-like_GH2"/>
</dbReference>
<comment type="caution">
    <text evidence="17">The sequence shown here is derived from an EMBL/GenBank/DDBJ whole genome shotgun (WGS) entry which is preliminary data.</text>
</comment>
<dbReference type="InterPro" id="IPR013783">
    <property type="entry name" value="Ig-like_fold"/>
</dbReference>
<keyword evidence="8" id="KW-0325">Glycoprotein</keyword>
<dbReference type="InterPro" id="IPR017853">
    <property type="entry name" value="GH"/>
</dbReference>
<dbReference type="InterPro" id="IPR041447">
    <property type="entry name" value="Mannosidase_ig"/>
</dbReference>
<dbReference type="SUPFAM" id="SSF49303">
    <property type="entry name" value="beta-Galactosidase/glucuronidase domain"/>
    <property type="match status" value="2"/>
</dbReference>
<dbReference type="OrthoDB" id="2866996at2759"/>
<dbReference type="STRING" id="71784.A0A1Y2AH40"/>
<keyword evidence="6" id="KW-0964">Secreted</keyword>
<evidence type="ECO:0000256" key="8">
    <source>
        <dbReference type="ARBA" id="ARBA00023180"/>
    </source>
</evidence>
<comment type="similarity">
    <text evidence="10">Belongs to the glycosyl hydrolase 2 family. Beta-mannosidase B subfamily.</text>
</comment>
<proteinExistence type="inferred from homology"/>
<feature type="domain" description="Glycoside hydrolase family 2 immunoglobulin-like beta-sandwich" evidence="13">
    <location>
        <begin position="189"/>
        <end position="287"/>
    </location>
</feature>
<gene>
    <name evidence="17" type="ORF">BCR39DRAFT_474231</name>
</gene>
<dbReference type="InterPro" id="IPR036156">
    <property type="entry name" value="Beta-gal/glucu_dom_sf"/>
</dbReference>
<evidence type="ECO:0000256" key="6">
    <source>
        <dbReference type="ARBA" id="ARBA00022525"/>
    </source>
</evidence>
<feature type="domain" description="Beta-mannosidase-like galactose-binding" evidence="16">
    <location>
        <begin position="29"/>
        <end position="177"/>
    </location>
</feature>
<dbReference type="EMBL" id="MCFC01000102">
    <property type="protein sequence ID" value="ORY21893.1"/>
    <property type="molecule type" value="Genomic_DNA"/>
</dbReference>
<dbReference type="Pfam" id="PF22666">
    <property type="entry name" value="Glyco_hydro_2_N2"/>
    <property type="match status" value="1"/>
</dbReference>
<dbReference type="PANTHER" id="PTHR43730:SF1">
    <property type="entry name" value="BETA-MANNOSIDASE"/>
    <property type="match status" value="1"/>
</dbReference>
<dbReference type="PANTHER" id="PTHR43730">
    <property type="entry name" value="BETA-MANNOSIDASE"/>
    <property type="match status" value="1"/>
</dbReference>
<keyword evidence="9" id="KW-0326">Glycosidase</keyword>
<evidence type="ECO:0000256" key="11">
    <source>
        <dbReference type="ARBA" id="ARBA00041069"/>
    </source>
</evidence>
<dbReference type="SUPFAM" id="SSF51445">
    <property type="entry name" value="(Trans)glycosidases"/>
    <property type="match status" value="1"/>
</dbReference>
<keyword evidence="18" id="KW-1185">Reference proteome</keyword>
<dbReference type="FunFam" id="3.20.20.80:FF:000050">
    <property type="entry name" value="Beta-mannosidase B"/>
    <property type="match status" value="1"/>
</dbReference>
<evidence type="ECO:0000256" key="9">
    <source>
        <dbReference type="ARBA" id="ARBA00023295"/>
    </source>
</evidence>
<dbReference type="Pfam" id="PF17753">
    <property type="entry name" value="Ig_mannosidase"/>
    <property type="match status" value="1"/>
</dbReference>
<dbReference type="SUPFAM" id="SSF49785">
    <property type="entry name" value="Galactose-binding domain-like"/>
    <property type="match status" value="1"/>
</dbReference>
<dbReference type="Gene3D" id="2.60.40.10">
    <property type="entry name" value="Immunoglobulins"/>
    <property type="match status" value="2"/>
</dbReference>
<comment type="subcellular location">
    <subcellularLocation>
        <location evidence="2">Secreted</location>
    </subcellularLocation>
</comment>